<dbReference type="Gene3D" id="2.130.10.10">
    <property type="entry name" value="YVTN repeat-like/Quinoprotein amine dehydrogenase"/>
    <property type="match status" value="1"/>
</dbReference>
<dbReference type="GO" id="GO:0003677">
    <property type="term" value="F:DNA binding"/>
    <property type="evidence" value="ECO:0007669"/>
    <property type="project" value="InterPro"/>
</dbReference>
<keyword evidence="2" id="KW-0732">Signal</keyword>
<proteinExistence type="predicted"/>
<sequence length="927" mass="107479">MCRTLLFLFLLYIASISYAQELPPIKIFTPENYKAQNQNWGIAQSEDNLIYVANNGGLLEYNGEHWQLYSHYSNPILRSLKIKKDVIYTGSFMDFGFWKKNDKGLLEYSSLVEDLKIKLKEGEEFWGVNFYQDWVLFQSKTRIYFVNRLAKDVKIIDSNETISGLFVINNTIFFQKKNKGIFTLENGEEKVFSDANFFRNNKVINCFYHNKELVFLSEEKGFVSVKGNDVVWKETDLNKEKFSVFSAIQLKDNSFVLGTISNGIIFLNSEGKITSTVNRKNGLSNNTALSLFQDKTDNIWIGLDNGINYINISSAFKIFEDEDGDLGTVYTSFFFDNELYLGTNQGLFFKDKDLKYKIIKGTEGQVWFLKEIDGNLFCGHDKGTFIIKNKKISSTIPEQLGTWNVKKVPNNKDILIQGTYQGLSILEKQNGVWKFRNKIDGFNISSRFYEFYQDKLYVNHELKGFYELKIDENYSKVLLQNKIHVPEEGYGSNVFSFGNHLYYSSSKGIFKKQPTGGFSKDTLFTNVLNDIENITTIRKLPEKKNTFYSFSNNNILFITSNSISLKPQVKRIPIAASIRNNVLGFENLTQISDNNYLIGTSRGYLLLNDAIETKQQDIAISFQKVLVNKIDDIKTNLSLAGEVVLENKQNNIDFSYSILKYDKIIKNEYQYQLEGLSSNWSDWSENSSQLFENLPYGDYVFNVKGKYGNETTDVKSFSFSIERPYYLSNLFLVFYTLSVVFIIVMINIYYRRRYKLKNKILLEKAQKELKLKELENSQIIMKLNNEKLRVDIDSKSRELASSTMNIIKKNDFLNTIKTELINGDGKNTLKVIKIIDKNLNNSDDWKMFQEAFNNADKNFLKKVKDKHPNLTPNDLRLCAYLRLNLSSKEIAPLLNISPRSVEVKRYRLRKKMDLPHDSNLTNYILEI</sequence>
<dbReference type="InterPro" id="IPR016032">
    <property type="entry name" value="Sig_transdc_resp-reg_C-effctor"/>
</dbReference>
<dbReference type="RefSeq" id="WP_105048237.1">
    <property type="nucleotide sequence ID" value="NZ_CP150661.1"/>
</dbReference>
<dbReference type="Proteomes" id="UP000247345">
    <property type="component" value="Unassembled WGS sequence"/>
</dbReference>
<feature type="chain" id="PRO_5015130699" description="HTH luxR-type domain-containing protein" evidence="2">
    <location>
        <begin position="20"/>
        <end position="927"/>
    </location>
</feature>
<dbReference type="EMBL" id="MSCK01000001">
    <property type="protein sequence ID" value="PQJ72579.1"/>
    <property type="molecule type" value="Genomic_DNA"/>
</dbReference>
<feature type="signal peptide" evidence="2">
    <location>
        <begin position="1"/>
        <end position="19"/>
    </location>
</feature>
<dbReference type="SUPFAM" id="SSF46894">
    <property type="entry name" value="C-terminal effector domain of the bipartite response regulators"/>
    <property type="match status" value="1"/>
</dbReference>
<dbReference type="InterPro" id="IPR036388">
    <property type="entry name" value="WH-like_DNA-bd_sf"/>
</dbReference>
<dbReference type="SMART" id="SM00421">
    <property type="entry name" value="HTH_LUXR"/>
    <property type="match status" value="1"/>
</dbReference>
<keyword evidence="1" id="KW-0472">Membrane</keyword>
<comment type="caution">
    <text evidence="4">The sequence shown here is derived from an EMBL/GenBank/DDBJ whole genome shotgun (WGS) entry which is preliminary data.</text>
</comment>
<dbReference type="Gene3D" id="2.60.40.10">
    <property type="entry name" value="Immunoglobulins"/>
    <property type="match status" value="1"/>
</dbReference>
<dbReference type="GO" id="GO:0006355">
    <property type="term" value="P:regulation of DNA-templated transcription"/>
    <property type="evidence" value="ECO:0007669"/>
    <property type="project" value="InterPro"/>
</dbReference>
<feature type="transmembrane region" description="Helical" evidence="1">
    <location>
        <begin position="725"/>
        <end position="750"/>
    </location>
</feature>
<gene>
    <name evidence="4" type="ORF">BTO14_04620</name>
</gene>
<keyword evidence="1" id="KW-1133">Transmembrane helix</keyword>
<evidence type="ECO:0000259" key="3">
    <source>
        <dbReference type="SMART" id="SM00421"/>
    </source>
</evidence>
<dbReference type="InterPro" id="IPR000792">
    <property type="entry name" value="Tscrpt_reg_LuxR_C"/>
</dbReference>
<keyword evidence="5" id="KW-1185">Reference proteome</keyword>
<dbReference type="InterPro" id="IPR015943">
    <property type="entry name" value="WD40/YVTN_repeat-like_dom_sf"/>
</dbReference>
<evidence type="ECO:0000313" key="4">
    <source>
        <dbReference type="EMBL" id="PQJ72579.1"/>
    </source>
</evidence>
<protein>
    <recommendedName>
        <fullName evidence="3">HTH luxR-type domain-containing protein</fullName>
    </recommendedName>
</protein>
<dbReference type="AlphaFoldDB" id="A0A2P6CCF6"/>
<accession>A0A2P6CCF6</accession>
<name>A0A2P6CCF6_9FLAO</name>
<organism evidence="4 5">
    <name type="scientific">Polaribacter butkevichii</name>
    <dbReference type="NCBI Taxonomy" id="218490"/>
    <lineage>
        <taxon>Bacteria</taxon>
        <taxon>Pseudomonadati</taxon>
        <taxon>Bacteroidota</taxon>
        <taxon>Flavobacteriia</taxon>
        <taxon>Flavobacteriales</taxon>
        <taxon>Flavobacteriaceae</taxon>
    </lineage>
</organism>
<dbReference type="Pfam" id="PF07495">
    <property type="entry name" value="Y_Y_Y"/>
    <property type="match status" value="1"/>
</dbReference>
<reference evidence="4 5" key="1">
    <citation type="submission" date="2016-12" db="EMBL/GenBank/DDBJ databases">
        <title>Trade-off between light-utilization and light-protection in marine flavobacteria.</title>
        <authorList>
            <person name="Kumagai Y."/>
            <person name="Yoshizawa S."/>
            <person name="Kogure K."/>
            <person name="Iwasaki W."/>
        </authorList>
    </citation>
    <scope>NUCLEOTIDE SEQUENCE [LARGE SCALE GENOMIC DNA]</scope>
    <source>
        <strain evidence="4 5">KCTC 12100</strain>
    </source>
</reference>
<dbReference type="OrthoDB" id="1090267at2"/>
<evidence type="ECO:0000256" key="2">
    <source>
        <dbReference type="SAM" id="SignalP"/>
    </source>
</evidence>
<dbReference type="InterPro" id="IPR011123">
    <property type="entry name" value="Y_Y_Y"/>
</dbReference>
<evidence type="ECO:0000256" key="1">
    <source>
        <dbReference type="SAM" id="Phobius"/>
    </source>
</evidence>
<feature type="domain" description="HTH luxR-type" evidence="3">
    <location>
        <begin position="867"/>
        <end position="924"/>
    </location>
</feature>
<dbReference type="Gene3D" id="1.10.10.10">
    <property type="entry name" value="Winged helix-like DNA-binding domain superfamily/Winged helix DNA-binding domain"/>
    <property type="match status" value="1"/>
</dbReference>
<dbReference type="InterPro" id="IPR013783">
    <property type="entry name" value="Ig-like_fold"/>
</dbReference>
<evidence type="ECO:0000313" key="5">
    <source>
        <dbReference type="Proteomes" id="UP000247345"/>
    </source>
</evidence>
<keyword evidence="1" id="KW-0812">Transmembrane</keyword>